<organism evidence="7 8">
    <name type="scientific">Kitasatospora paranensis</name>
    <dbReference type="NCBI Taxonomy" id="258053"/>
    <lineage>
        <taxon>Bacteria</taxon>
        <taxon>Bacillati</taxon>
        <taxon>Actinomycetota</taxon>
        <taxon>Actinomycetes</taxon>
        <taxon>Kitasatosporales</taxon>
        <taxon>Streptomycetaceae</taxon>
        <taxon>Kitasatospora</taxon>
    </lineage>
</organism>
<dbReference type="Gene3D" id="1.10.357.40">
    <property type="entry name" value="YbiA-like"/>
    <property type="match status" value="1"/>
</dbReference>
<feature type="compositionally biased region" description="Basic and acidic residues" evidence="3">
    <location>
        <begin position="79"/>
        <end position="89"/>
    </location>
</feature>
<evidence type="ECO:0000313" key="8">
    <source>
        <dbReference type="Proteomes" id="UP001596435"/>
    </source>
</evidence>
<evidence type="ECO:0000259" key="6">
    <source>
        <dbReference type="Pfam" id="PF24645"/>
    </source>
</evidence>
<evidence type="ECO:0000259" key="5">
    <source>
        <dbReference type="Pfam" id="PF24644"/>
    </source>
</evidence>
<dbReference type="InterPro" id="IPR056056">
    <property type="entry name" value="DUF7639"/>
</dbReference>
<evidence type="ECO:0000256" key="3">
    <source>
        <dbReference type="SAM" id="MobiDB-lite"/>
    </source>
</evidence>
<gene>
    <name evidence="7" type="ORF">ACFQMG_04290</name>
</gene>
<feature type="region of interest" description="Disordered" evidence="3">
    <location>
        <begin position="372"/>
        <end position="394"/>
    </location>
</feature>
<dbReference type="InterPro" id="IPR037238">
    <property type="entry name" value="YbiA-like_sf"/>
</dbReference>
<keyword evidence="8" id="KW-1185">Reference proteome</keyword>
<evidence type="ECO:0000259" key="4">
    <source>
        <dbReference type="Pfam" id="PF08719"/>
    </source>
</evidence>
<sequence>MTWRGPTYRTVDGERIDGAWCHVWQRSRWDAEYYLDDLIVFADGSVRCQERTDLAGLEKLLASGRIAVPRPGAPDLPDEPSKWRSRRGEPLTPDGFLSEVADKIEELNGRPSTGQRCWEAIRRYQQEPDQPNRALLRDAYLAVPPHRRIHVLGDMDLQDRPLRILLTDVGEAVDGDGPVVTADMHQETLDYFRRGDEGVAREQERRAVQHADDPTGPGRAAVTSHQTVYPQGWPEALGLFVLRNDYPAQIAFAGELYSSVVHGYWALSAAGAADRRHIQEAASGREAHDLGGRSVRRADWAAIRLAVMGGLLRAKFTQHPELAEVLLSTGDATISYTGFSDSPFWRDVPDGRGRNWMGRLLELVRSELLAEQSLGSHRDPESPRVTGKSTSSQI</sequence>
<dbReference type="CDD" id="cd15457">
    <property type="entry name" value="NADAR"/>
    <property type="match status" value="1"/>
</dbReference>
<dbReference type="SUPFAM" id="SSF143990">
    <property type="entry name" value="YbiA-like"/>
    <property type="match status" value="1"/>
</dbReference>
<feature type="region of interest" description="Disordered" evidence="3">
    <location>
        <begin position="68"/>
        <end position="90"/>
    </location>
</feature>
<feature type="domain" description="DUF7639" evidence="6">
    <location>
        <begin position="114"/>
        <end position="202"/>
    </location>
</feature>
<dbReference type="Proteomes" id="UP001596435">
    <property type="component" value="Unassembled WGS sequence"/>
</dbReference>
<comment type="catalytic activity">
    <reaction evidence="2">
        <text>2,5-diamino-6-hydroxy-4-(5-phosphoribosylamino)-pyrimidine + H2O = 2,5,6-triamino-4-hydroxypyrimidine + D-ribose 5-phosphate</text>
        <dbReference type="Rhea" id="RHEA:23436"/>
        <dbReference type="ChEBI" id="CHEBI:15377"/>
        <dbReference type="ChEBI" id="CHEBI:58614"/>
        <dbReference type="ChEBI" id="CHEBI:78346"/>
        <dbReference type="ChEBI" id="CHEBI:137796"/>
    </reaction>
</comment>
<comment type="caution">
    <text evidence="7">The sequence shown here is derived from an EMBL/GenBank/DDBJ whole genome shotgun (WGS) entry which is preliminary data.</text>
</comment>
<dbReference type="Pfam" id="PF08719">
    <property type="entry name" value="NADAR"/>
    <property type="match status" value="1"/>
</dbReference>
<evidence type="ECO:0000313" key="7">
    <source>
        <dbReference type="EMBL" id="MFC7178780.1"/>
    </source>
</evidence>
<protein>
    <submittedName>
        <fullName evidence="7">NADAR family protein</fullName>
    </submittedName>
</protein>
<evidence type="ECO:0000256" key="2">
    <source>
        <dbReference type="ARBA" id="ARBA00000751"/>
    </source>
</evidence>
<feature type="domain" description="NADAR" evidence="4">
    <location>
        <begin position="250"/>
        <end position="368"/>
    </location>
</feature>
<dbReference type="Pfam" id="PF24645">
    <property type="entry name" value="DUF7639"/>
    <property type="match status" value="1"/>
</dbReference>
<dbReference type="EMBL" id="JBHTAJ010000006">
    <property type="protein sequence ID" value="MFC7178780.1"/>
    <property type="molecule type" value="Genomic_DNA"/>
</dbReference>
<accession>A0ABW2FT26</accession>
<evidence type="ECO:0000256" key="1">
    <source>
        <dbReference type="ARBA" id="ARBA00000022"/>
    </source>
</evidence>
<name>A0ABW2FT26_9ACTN</name>
<proteinExistence type="predicted"/>
<dbReference type="RefSeq" id="WP_345706928.1">
    <property type="nucleotide sequence ID" value="NZ_BAABKV010000001.1"/>
</dbReference>
<feature type="domain" description="DUF7638" evidence="5">
    <location>
        <begin position="6"/>
        <end position="111"/>
    </location>
</feature>
<dbReference type="Pfam" id="PF24644">
    <property type="entry name" value="DUF7638"/>
    <property type="match status" value="1"/>
</dbReference>
<dbReference type="InterPro" id="IPR012816">
    <property type="entry name" value="NADAR"/>
</dbReference>
<dbReference type="InterPro" id="IPR056055">
    <property type="entry name" value="DUF7638"/>
</dbReference>
<comment type="catalytic activity">
    <reaction evidence="1">
        <text>5-amino-6-(5-phospho-D-ribosylamino)uracil + H2O = 5,6-diaminouracil + D-ribose 5-phosphate</text>
        <dbReference type="Rhea" id="RHEA:55020"/>
        <dbReference type="ChEBI" id="CHEBI:15377"/>
        <dbReference type="ChEBI" id="CHEBI:46252"/>
        <dbReference type="ChEBI" id="CHEBI:58453"/>
        <dbReference type="ChEBI" id="CHEBI:78346"/>
    </reaction>
</comment>
<reference evidence="8" key="1">
    <citation type="journal article" date="2019" name="Int. J. Syst. Evol. Microbiol.">
        <title>The Global Catalogue of Microorganisms (GCM) 10K type strain sequencing project: providing services to taxonomists for standard genome sequencing and annotation.</title>
        <authorList>
            <consortium name="The Broad Institute Genomics Platform"/>
            <consortium name="The Broad Institute Genome Sequencing Center for Infectious Disease"/>
            <person name="Wu L."/>
            <person name="Ma J."/>
        </authorList>
    </citation>
    <scope>NUCLEOTIDE SEQUENCE [LARGE SCALE GENOMIC DNA]</scope>
    <source>
        <strain evidence="8">CGMCC 1.12859</strain>
    </source>
</reference>